<dbReference type="EMBL" id="VCYH01000001">
    <property type="protein sequence ID" value="MDN7023490.1"/>
    <property type="molecule type" value="Genomic_DNA"/>
</dbReference>
<organism evidence="2 3">
    <name type="scientific">Methanoculleus frigidifontis</name>
    <dbReference type="NCBI Taxonomy" id="2584085"/>
    <lineage>
        <taxon>Archaea</taxon>
        <taxon>Methanobacteriati</taxon>
        <taxon>Methanobacteriota</taxon>
        <taxon>Stenosarchaea group</taxon>
        <taxon>Methanomicrobia</taxon>
        <taxon>Methanomicrobiales</taxon>
        <taxon>Methanomicrobiaceae</taxon>
        <taxon>Methanoculleus</taxon>
    </lineage>
</organism>
<protein>
    <submittedName>
        <fullName evidence="2">Uncharacterized protein</fullName>
    </submittedName>
</protein>
<evidence type="ECO:0000313" key="3">
    <source>
        <dbReference type="Proteomes" id="UP001168338"/>
    </source>
</evidence>
<proteinExistence type="predicted"/>
<sequence>MTLERLLLVFFALVVLFQLFMMYVMYRRIKQQQDELDQLGQNLEFSNQDLEMLISATKNINFR</sequence>
<evidence type="ECO:0000256" key="1">
    <source>
        <dbReference type="SAM" id="Phobius"/>
    </source>
</evidence>
<keyword evidence="3" id="KW-1185">Reference proteome</keyword>
<comment type="caution">
    <text evidence="2">The sequence shown here is derived from an EMBL/GenBank/DDBJ whole genome shotgun (WGS) entry which is preliminary data.</text>
</comment>
<name>A0ABT8M6C6_9EURY</name>
<gene>
    <name evidence="2" type="ORF">FGU65_01000</name>
</gene>
<reference evidence="2" key="1">
    <citation type="submission" date="2019-05" db="EMBL/GenBank/DDBJ databases">
        <title>Methanoculleus sp. FWC-SCC1, a methanogenic archaeon isolated from deep marine cold seep.</title>
        <authorList>
            <person name="Chen Y.-W."/>
            <person name="Chen S.-C."/>
            <person name="Teng N.-H."/>
            <person name="Lai M.-C."/>
        </authorList>
    </citation>
    <scope>NUCLEOTIDE SEQUENCE</scope>
    <source>
        <strain evidence="2">FWC-SCC1</strain>
    </source>
</reference>
<feature type="transmembrane region" description="Helical" evidence="1">
    <location>
        <begin position="6"/>
        <end position="26"/>
    </location>
</feature>
<accession>A0ABT8M6C6</accession>
<dbReference type="RefSeq" id="WP_301662532.1">
    <property type="nucleotide sequence ID" value="NZ_VCYH01000001.1"/>
</dbReference>
<keyword evidence="1" id="KW-0472">Membrane</keyword>
<keyword evidence="1" id="KW-0812">Transmembrane</keyword>
<evidence type="ECO:0000313" key="2">
    <source>
        <dbReference type="EMBL" id="MDN7023490.1"/>
    </source>
</evidence>
<dbReference type="Proteomes" id="UP001168338">
    <property type="component" value="Unassembled WGS sequence"/>
</dbReference>
<keyword evidence="1" id="KW-1133">Transmembrane helix</keyword>